<accession>A0ABX8YYR9</accession>
<dbReference type="Gene3D" id="3.40.50.720">
    <property type="entry name" value="NAD(P)-binding Rossmann-like Domain"/>
    <property type="match status" value="1"/>
</dbReference>
<dbReference type="CDD" id="cd05233">
    <property type="entry name" value="SDR_c"/>
    <property type="match status" value="1"/>
</dbReference>
<keyword evidence="2 5" id="KW-0560">Oxidoreductase</keyword>
<dbReference type="PANTHER" id="PTHR44196:SF1">
    <property type="entry name" value="DEHYDROGENASE_REDUCTASE SDR FAMILY MEMBER 7B"/>
    <property type="match status" value="1"/>
</dbReference>
<evidence type="ECO:0000256" key="2">
    <source>
        <dbReference type="ARBA" id="ARBA00023002"/>
    </source>
</evidence>
<evidence type="ECO:0000313" key="5">
    <source>
        <dbReference type="EMBL" id="QZA58486.1"/>
    </source>
</evidence>
<dbReference type="EC" id="1.3.1.87" evidence="5"/>
<protein>
    <submittedName>
        <fullName evidence="5">3-phenylpropionate-dihydrodiol/cinnamic acid-dihydrodiol dehydrogenase</fullName>
        <ecNumber evidence="5">1.3.1.87</ecNumber>
    </submittedName>
</protein>
<feature type="transmembrane region" description="Helical" evidence="4">
    <location>
        <begin position="226"/>
        <end position="247"/>
    </location>
</feature>
<dbReference type="PRINTS" id="PR00080">
    <property type="entry name" value="SDRFAMILY"/>
</dbReference>
<dbReference type="SUPFAM" id="SSF51735">
    <property type="entry name" value="NAD(P)-binding Rossmann-fold domains"/>
    <property type="match status" value="1"/>
</dbReference>
<evidence type="ECO:0000256" key="3">
    <source>
        <dbReference type="RuleBase" id="RU000363"/>
    </source>
</evidence>
<dbReference type="GO" id="GO:0018498">
    <property type="term" value="F:2,3-dihydroxy-2,3-dihydro-phenylpropionate dehydrogenase activity"/>
    <property type="evidence" value="ECO:0007669"/>
    <property type="project" value="UniProtKB-EC"/>
</dbReference>
<dbReference type="Proteomes" id="UP000822862">
    <property type="component" value="Chromosome"/>
</dbReference>
<dbReference type="InterPro" id="IPR002347">
    <property type="entry name" value="SDR_fam"/>
</dbReference>
<name>A0ABX8YYR9_9BACT</name>
<evidence type="ECO:0000256" key="1">
    <source>
        <dbReference type="ARBA" id="ARBA00006484"/>
    </source>
</evidence>
<keyword evidence="4" id="KW-1133">Transmembrane helix</keyword>
<sequence length="259" mass="28957">MNYDLALVTGATSGLGRALCHALTQRNISLIAVGRNAQKLQLLAKEIPKPIRTVQVDLSQSNQRASLCALIQELCPDLVINNAGFGLYGSAVQQSLKLLQEMIQVNIQAVMECSIEAASALKKAKKPGLILNISSAAAFFSYPNFSVYAASKAFIYRFSEALDIELFAYHIRVLTVCPGQIATDFRKKASQNFPQKSDHLTLSCEKAVRLILKQIKQGKRVQIIDLRYRLIIFLAYLIPKSFLLSLLQKSLYKRYRKNF</sequence>
<dbReference type="InterPro" id="IPR036291">
    <property type="entry name" value="NAD(P)-bd_dom_sf"/>
</dbReference>
<dbReference type="EMBL" id="CP075585">
    <property type="protein sequence ID" value="QZA58486.1"/>
    <property type="molecule type" value="Genomic_DNA"/>
</dbReference>
<dbReference type="RefSeq" id="WP_194844983.1">
    <property type="nucleotide sequence ID" value="NZ_CP075585.1"/>
</dbReference>
<dbReference type="PRINTS" id="PR00081">
    <property type="entry name" value="GDHRDH"/>
</dbReference>
<gene>
    <name evidence="5" type="ORF">RHAB15C_0000360</name>
</gene>
<evidence type="ECO:0000256" key="4">
    <source>
        <dbReference type="SAM" id="Phobius"/>
    </source>
</evidence>
<proteinExistence type="inferred from homology"/>
<dbReference type="PIRSF" id="PIRSF000126">
    <property type="entry name" value="11-beta-HSD1"/>
    <property type="match status" value="1"/>
</dbReference>
<reference evidence="5 6" key="1">
    <citation type="submission" date="2020-01" db="EMBL/GenBank/DDBJ databases">
        <authorList>
            <person name="Sixt B."/>
            <person name="Schulz F."/>
            <person name="Kostanjsek R."/>
            <person name="Koestlbacher S."/>
            <person name="Collingro A."/>
            <person name="Toenshoff E."/>
            <person name="Horn M."/>
        </authorList>
    </citation>
    <scope>NUCLEOTIDE SEQUENCE [LARGE SCALE GENOMIC DNA]</scope>
    <source>
        <strain evidence="5 6">15C</strain>
    </source>
</reference>
<organism evidence="5 6">
    <name type="scientific">Candidatus Rhabdochlamydia porcellionis</name>
    <dbReference type="NCBI Taxonomy" id="225148"/>
    <lineage>
        <taxon>Bacteria</taxon>
        <taxon>Pseudomonadati</taxon>
        <taxon>Chlamydiota</taxon>
        <taxon>Chlamydiia</taxon>
        <taxon>Parachlamydiales</taxon>
        <taxon>Candidatus Rhabdochlamydiaceae</taxon>
        <taxon>Candidatus Rhabdochlamydia</taxon>
    </lineage>
</organism>
<comment type="similarity">
    <text evidence="1 3">Belongs to the short-chain dehydrogenases/reductases (SDR) family.</text>
</comment>
<dbReference type="PANTHER" id="PTHR44196">
    <property type="entry name" value="DEHYDROGENASE/REDUCTASE SDR FAMILY MEMBER 7B"/>
    <property type="match status" value="1"/>
</dbReference>
<dbReference type="Pfam" id="PF00106">
    <property type="entry name" value="adh_short"/>
    <property type="match status" value="1"/>
</dbReference>
<reference evidence="5 6" key="2">
    <citation type="submission" date="2021-05" db="EMBL/GenBank/DDBJ databases">
        <title>Ecology and evolution of chlamydial symbionts of arthropods.</title>
        <authorList>
            <person name="Halter T."/>
            <person name="Sixt B.S."/>
            <person name="Toenshoff E.R."/>
            <person name="Koestlbacher S."/>
            <person name="Schulz F."/>
            <person name="Kostanjsek R."/>
            <person name="Collingro A."/>
            <person name="Hendrickx F."/>
            <person name="Horn M."/>
        </authorList>
    </citation>
    <scope>NUCLEOTIDE SEQUENCE [LARGE SCALE GENOMIC DNA]</scope>
    <source>
        <strain evidence="5 6">15C</strain>
    </source>
</reference>
<keyword evidence="4" id="KW-0812">Transmembrane</keyword>
<keyword evidence="6" id="KW-1185">Reference proteome</keyword>
<keyword evidence="4" id="KW-0472">Membrane</keyword>
<evidence type="ECO:0000313" key="6">
    <source>
        <dbReference type="Proteomes" id="UP000822862"/>
    </source>
</evidence>